<dbReference type="GO" id="GO:0005737">
    <property type="term" value="C:cytoplasm"/>
    <property type="evidence" value="ECO:0007669"/>
    <property type="project" value="UniProtKB-SubCell"/>
</dbReference>
<dbReference type="Gene3D" id="3.40.50.300">
    <property type="entry name" value="P-loop containing nucleotide triphosphate hydrolases"/>
    <property type="match status" value="3"/>
</dbReference>
<evidence type="ECO:0000259" key="12">
    <source>
        <dbReference type="PROSITE" id="PS50151"/>
    </source>
</evidence>
<accession>A0A3N2DNN4</accession>
<dbReference type="InterPro" id="IPR001943">
    <property type="entry name" value="UVR_dom"/>
</dbReference>
<evidence type="ECO:0000256" key="5">
    <source>
        <dbReference type="ARBA" id="ARBA00022763"/>
    </source>
</evidence>
<keyword evidence="5" id="KW-0227">DNA damage</keyword>
<dbReference type="GO" id="GO:0003677">
    <property type="term" value="F:DNA binding"/>
    <property type="evidence" value="ECO:0007669"/>
    <property type="project" value="InterPro"/>
</dbReference>
<evidence type="ECO:0000256" key="8">
    <source>
        <dbReference type="ARBA" id="ARBA00022881"/>
    </source>
</evidence>
<evidence type="ECO:0000256" key="7">
    <source>
        <dbReference type="ARBA" id="ARBA00022840"/>
    </source>
</evidence>
<dbReference type="GO" id="GO:0006289">
    <property type="term" value="P:nucleotide-excision repair"/>
    <property type="evidence" value="ECO:0007669"/>
    <property type="project" value="InterPro"/>
</dbReference>
<dbReference type="PANTHER" id="PTHR24029">
    <property type="entry name" value="UVRABC SYSTEM PROTEIN B"/>
    <property type="match status" value="1"/>
</dbReference>
<dbReference type="InterPro" id="IPR027417">
    <property type="entry name" value="P-loop_NTPase"/>
</dbReference>
<protein>
    <recommendedName>
        <fullName evidence="11">UvrABC system protein B</fullName>
    </recommendedName>
</protein>
<feature type="domain" description="UVR" evidence="12">
    <location>
        <begin position="619"/>
        <end position="654"/>
    </location>
</feature>
<keyword evidence="6" id="KW-0228">DNA excision</keyword>
<dbReference type="GO" id="GO:0016887">
    <property type="term" value="F:ATP hydrolysis activity"/>
    <property type="evidence" value="ECO:0007669"/>
    <property type="project" value="InterPro"/>
</dbReference>
<organism evidence="15 16">
    <name type="scientific">Sinobacterium caligoides</name>
    <dbReference type="NCBI Taxonomy" id="933926"/>
    <lineage>
        <taxon>Bacteria</taxon>
        <taxon>Pseudomonadati</taxon>
        <taxon>Pseudomonadota</taxon>
        <taxon>Gammaproteobacteria</taxon>
        <taxon>Cellvibrionales</taxon>
        <taxon>Spongiibacteraceae</taxon>
        <taxon>Sinobacterium</taxon>
    </lineage>
</organism>
<dbReference type="SMART" id="SM00490">
    <property type="entry name" value="HELICc"/>
    <property type="match status" value="1"/>
</dbReference>
<gene>
    <name evidence="15" type="ORF">EDC56_1731</name>
</gene>
<dbReference type="EMBL" id="RKHR01000004">
    <property type="protein sequence ID" value="ROS01302.1"/>
    <property type="molecule type" value="Genomic_DNA"/>
</dbReference>
<keyword evidence="8" id="KW-0267">Excision nuclease</keyword>
<dbReference type="GO" id="GO:0009380">
    <property type="term" value="C:excinuclease repair complex"/>
    <property type="evidence" value="ECO:0007669"/>
    <property type="project" value="InterPro"/>
</dbReference>
<evidence type="ECO:0000256" key="4">
    <source>
        <dbReference type="ARBA" id="ARBA00022741"/>
    </source>
</evidence>
<dbReference type="NCBIfam" id="TIGR00631">
    <property type="entry name" value="uvrb"/>
    <property type="match status" value="1"/>
</dbReference>
<dbReference type="InterPro" id="IPR004807">
    <property type="entry name" value="UvrB"/>
</dbReference>
<dbReference type="CDD" id="cd17916">
    <property type="entry name" value="DEXHc_UvrB"/>
    <property type="match status" value="1"/>
</dbReference>
<keyword evidence="9" id="KW-0234">DNA repair</keyword>
<evidence type="ECO:0000256" key="2">
    <source>
        <dbReference type="ARBA" id="ARBA00008533"/>
    </source>
</evidence>
<dbReference type="RefSeq" id="WP_123712111.1">
    <property type="nucleotide sequence ID" value="NZ_RKHR01000004.1"/>
</dbReference>
<dbReference type="InterPro" id="IPR001650">
    <property type="entry name" value="Helicase_C-like"/>
</dbReference>
<keyword evidence="4" id="KW-0547">Nucleotide-binding</keyword>
<name>A0A3N2DNN4_9GAMM</name>
<keyword evidence="16" id="KW-1185">Reference proteome</keyword>
<evidence type="ECO:0000259" key="13">
    <source>
        <dbReference type="PROSITE" id="PS51192"/>
    </source>
</evidence>
<dbReference type="InterPro" id="IPR024759">
    <property type="entry name" value="UvrB_YAD/RRR_dom"/>
</dbReference>
<dbReference type="InterPro" id="IPR014001">
    <property type="entry name" value="Helicase_ATP-bd"/>
</dbReference>
<evidence type="ECO:0000256" key="6">
    <source>
        <dbReference type="ARBA" id="ARBA00022769"/>
    </source>
</evidence>
<feature type="domain" description="Helicase ATP-binding" evidence="13">
    <location>
        <begin position="26"/>
        <end position="183"/>
    </location>
</feature>
<keyword evidence="7" id="KW-0067">ATP-binding</keyword>
<proteinExistence type="inferred from homology"/>
<dbReference type="Proteomes" id="UP000275394">
    <property type="component" value="Unassembled WGS sequence"/>
</dbReference>
<dbReference type="SUPFAM" id="SSF52540">
    <property type="entry name" value="P-loop containing nucleoside triphosphate hydrolases"/>
    <property type="match status" value="2"/>
</dbReference>
<comment type="similarity">
    <text evidence="2">Belongs to the UvrB family.</text>
</comment>
<dbReference type="Gene3D" id="4.10.860.10">
    <property type="entry name" value="UVR domain"/>
    <property type="match status" value="1"/>
</dbReference>
<dbReference type="InterPro" id="IPR006935">
    <property type="entry name" value="Helicase/UvrB_N"/>
</dbReference>
<feature type="domain" description="Helicase C-terminal" evidence="14">
    <location>
        <begin position="417"/>
        <end position="593"/>
    </location>
</feature>
<dbReference type="Pfam" id="PF12344">
    <property type="entry name" value="UvrB"/>
    <property type="match status" value="1"/>
</dbReference>
<evidence type="ECO:0000256" key="9">
    <source>
        <dbReference type="ARBA" id="ARBA00023204"/>
    </source>
</evidence>
<comment type="caution">
    <text evidence="15">The sequence shown here is derived from an EMBL/GenBank/DDBJ whole genome shotgun (WGS) entry which is preliminary data.</text>
</comment>
<dbReference type="GO" id="GO:0004518">
    <property type="term" value="F:nuclease activity"/>
    <property type="evidence" value="ECO:0007669"/>
    <property type="project" value="UniProtKB-KW"/>
</dbReference>
<dbReference type="SMART" id="SM00487">
    <property type="entry name" value="DEXDc"/>
    <property type="match status" value="1"/>
</dbReference>
<dbReference type="AlphaFoldDB" id="A0A3N2DNN4"/>
<dbReference type="PROSITE" id="PS51192">
    <property type="entry name" value="HELICASE_ATP_BIND_1"/>
    <property type="match status" value="1"/>
</dbReference>
<evidence type="ECO:0000313" key="16">
    <source>
        <dbReference type="Proteomes" id="UP000275394"/>
    </source>
</evidence>
<dbReference type="PANTHER" id="PTHR24029:SF0">
    <property type="entry name" value="UVRABC SYSTEM PROTEIN B"/>
    <property type="match status" value="1"/>
</dbReference>
<dbReference type="Pfam" id="PF17757">
    <property type="entry name" value="UvrB_inter"/>
    <property type="match status" value="1"/>
</dbReference>
<dbReference type="Pfam" id="PF04851">
    <property type="entry name" value="ResIII"/>
    <property type="match status" value="1"/>
</dbReference>
<dbReference type="GO" id="GO:0005524">
    <property type="term" value="F:ATP binding"/>
    <property type="evidence" value="ECO:0007669"/>
    <property type="project" value="UniProtKB-KW"/>
</dbReference>
<evidence type="ECO:0000256" key="1">
    <source>
        <dbReference type="ARBA" id="ARBA00004496"/>
    </source>
</evidence>
<dbReference type="PROSITE" id="PS51194">
    <property type="entry name" value="HELICASE_CTER"/>
    <property type="match status" value="1"/>
</dbReference>
<evidence type="ECO:0000259" key="14">
    <source>
        <dbReference type="PROSITE" id="PS51194"/>
    </source>
</evidence>
<evidence type="ECO:0000256" key="11">
    <source>
        <dbReference type="ARBA" id="ARBA00029504"/>
    </source>
</evidence>
<evidence type="ECO:0000256" key="3">
    <source>
        <dbReference type="ARBA" id="ARBA00022490"/>
    </source>
</evidence>
<reference evidence="15 16" key="1">
    <citation type="submission" date="2018-11" db="EMBL/GenBank/DDBJ databases">
        <title>Genomic Encyclopedia of Type Strains, Phase IV (KMG-IV): sequencing the most valuable type-strain genomes for metagenomic binning, comparative biology and taxonomic classification.</title>
        <authorList>
            <person name="Goeker M."/>
        </authorList>
    </citation>
    <scope>NUCLEOTIDE SEQUENCE [LARGE SCALE GENOMIC DNA]</scope>
    <source>
        <strain evidence="15 16">DSM 100316</strain>
    </source>
</reference>
<keyword evidence="3" id="KW-0963">Cytoplasm</keyword>
<dbReference type="InterPro" id="IPR041471">
    <property type="entry name" value="UvrB_inter"/>
</dbReference>
<dbReference type="OrthoDB" id="9806651at2"/>
<dbReference type="PROSITE" id="PS50151">
    <property type="entry name" value="UVR"/>
    <property type="match status" value="1"/>
</dbReference>
<dbReference type="Pfam" id="PF00271">
    <property type="entry name" value="Helicase_C"/>
    <property type="match status" value="1"/>
</dbReference>
<dbReference type="NCBIfam" id="NF003673">
    <property type="entry name" value="PRK05298.1"/>
    <property type="match status" value="1"/>
</dbReference>
<sequence>MSNNLQLVSRYTPSGDQPEAISQLMAGLDGGKTHQTLLGVTGSGKTFTMANIIAKSQRPTIILAHNKTLAAQLYAEMKAFFPHNAVEYFVSYYDYYQPEAYIPSTDTFIEKDSHVNAHIERQRLATTKALIERRDVIVVASVSSVYGLGTPDAYRAMQIHLEPGAKLEQRNFLNRLAELQYSRCEKTIERATFRVRGDVIDVFPADSERDAVRIELFDDEIERLSWIDPVTGEVLGPLARYSVSPKTLYATPKKKILQSANEIEKELRTHYAHLQEQNKSVEALRVVERTNLDLEMMRELGYCSGIENYSRYLACRNEEQAPSTLMDYLPKGGLLFIDESHVMVPQINAMFSGDQKRKQVLVDYGFRLPSALDNRPLTFAEFEKIKPQTIFVSATPGDYELERSQRVAVQQIMRPTGLLDPIIEVRSKAAYYGNLLSEIQRRLPLDERVLITAASRAQGEELHQQLLSDGVRACYIHADVVTADRVKIIRQLRLGEHDVLIGVNLLREGLDIPETSLVAVLNADQRGFLRTEAALIQLVGRAARNVRGRAILYADTITTEMQATMDQTAARRKQQQKFNADHGITPQPLARLVAEEGDHQPDNKENTMTSAEPSLASLTAKIAALDAERIAAAEAQDYERATALRDEVAILSQQALTQP</sequence>
<comment type="subunit">
    <text evidence="10">Forms a heterotetramer with UvrA during the search for lesions. Interacts with UvrC in an incision complex.</text>
</comment>
<comment type="subcellular location">
    <subcellularLocation>
        <location evidence="1">Cytoplasm</location>
    </subcellularLocation>
</comment>
<evidence type="ECO:0000256" key="10">
    <source>
        <dbReference type="ARBA" id="ARBA00026033"/>
    </source>
</evidence>
<evidence type="ECO:0000313" key="15">
    <source>
        <dbReference type="EMBL" id="ROS01302.1"/>
    </source>
</evidence>